<evidence type="ECO:0000313" key="1">
    <source>
        <dbReference type="EMBL" id="CAG8759575.1"/>
    </source>
</evidence>
<name>A0ACA9QR81_9GLOM</name>
<sequence length="218" mass="24463">NDMDHNSWLIGYIAVYRVKEPLLGRGNGMKTGLGQQHRAYILLAILMHYFPVHQNAIQSLSWIRAPSTSAKGDYLLRGDPTYICSNGSEGTVKITDVRDGVPRLLVRNREVPHSNAYSSFCGTLVSTDVDFWVKMFQLQPATFGKGHLMVDVGGAAMWALQMVLAQPQTSYEERDVRGQLYPLLNHKIFQLDYSPETEAYRMLDHFLPQESGTSEGPG</sequence>
<reference evidence="1" key="1">
    <citation type="submission" date="2021-06" db="EMBL/GenBank/DDBJ databases">
        <authorList>
            <person name="Kallberg Y."/>
            <person name="Tangrot J."/>
            <person name="Rosling A."/>
        </authorList>
    </citation>
    <scope>NUCLEOTIDE SEQUENCE</scope>
    <source>
        <strain evidence="1">CL356</strain>
    </source>
</reference>
<dbReference type="Proteomes" id="UP000789525">
    <property type="component" value="Unassembled WGS sequence"/>
</dbReference>
<dbReference type="EMBL" id="CAJVPT010058006">
    <property type="protein sequence ID" value="CAG8759575.1"/>
    <property type="molecule type" value="Genomic_DNA"/>
</dbReference>
<evidence type="ECO:0000313" key="2">
    <source>
        <dbReference type="Proteomes" id="UP000789525"/>
    </source>
</evidence>
<proteinExistence type="predicted"/>
<feature type="non-terminal residue" evidence="1">
    <location>
        <position position="218"/>
    </location>
</feature>
<organism evidence="1 2">
    <name type="scientific">Acaulospora colombiana</name>
    <dbReference type="NCBI Taxonomy" id="27376"/>
    <lineage>
        <taxon>Eukaryota</taxon>
        <taxon>Fungi</taxon>
        <taxon>Fungi incertae sedis</taxon>
        <taxon>Mucoromycota</taxon>
        <taxon>Glomeromycotina</taxon>
        <taxon>Glomeromycetes</taxon>
        <taxon>Diversisporales</taxon>
        <taxon>Acaulosporaceae</taxon>
        <taxon>Acaulospora</taxon>
    </lineage>
</organism>
<comment type="caution">
    <text evidence="1">The sequence shown here is derived from an EMBL/GenBank/DDBJ whole genome shotgun (WGS) entry which is preliminary data.</text>
</comment>
<accession>A0ACA9QR81</accession>
<gene>
    <name evidence="1" type="ORF">ACOLOM_LOCUS13131</name>
</gene>
<feature type="non-terminal residue" evidence="1">
    <location>
        <position position="1"/>
    </location>
</feature>
<keyword evidence="2" id="KW-1185">Reference proteome</keyword>
<protein>
    <submittedName>
        <fullName evidence="1">16204_t:CDS:1</fullName>
    </submittedName>
</protein>